<protein>
    <submittedName>
        <fullName evidence="2">AP2-like DNA-binding integrase family protein</fullName>
    </submittedName>
</protein>
<evidence type="ECO:0000313" key="3">
    <source>
        <dbReference type="Proteomes" id="UP000295500"/>
    </source>
</evidence>
<keyword evidence="2" id="KW-0238">DNA-binding</keyword>
<dbReference type="AlphaFoldDB" id="A0A4R6PZN4"/>
<dbReference type="RefSeq" id="WP_133528733.1">
    <property type="nucleotide sequence ID" value="NZ_SNXO01000024.1"/>
</dbReference>
<reference evidence="2 3" key="1">
    <citation type="submission" date="2019-03" db="EMBL/GenBank/DDBJ databases">
        <title>Genomic Encyclopedia of Type Strains, Phase IV (KMG-IV): sequencing the most valuable type-strain genomes for metagenomic binning, comparative biology and taxonomic classification.</title>
        <authorList>
            <person name="Goeker M."/>
        </authorList>
    </citation>
    <scope>NUCLEOTIDE SEQUENCE [LARGE SCALE GENOMIC DNA]</scope>
    <source>
        <strain evidence="2 3">DSM 28287</strain>
    </source>
</reference>
<dbReference type="OrthoDB" id="9803188at2"/>
<dbReference type="GO" id="GO:0003677">
    <property type="term" value="F:DNA binding"/>
    <property type="evidence" value="ECO:0007669"/>
    <property type="project" value="UniProtKB-KW"/>
</dbReference>
<feature type="domain" description="AP2-like integrase N-terminal" evidence="1">
    <location>
        <begin position="11"/>
        <end position="54"/>
    </location>
</feature>
<accession>A0A4R6PZN4</accession>
<dbReference type="EMBL" id="SNXO01000024">
    <property type="protein sequence ID" value="TDP52987.1"/>
    <property type="molecule type" value="Genomic_DNA"/>
</dbReference>
<sequence>MPAYKDKNTGKWYVSFYYEDWDGQTQKKFKRGFETKKEALDYEKNFSVKMEGSLNMVFEDFYELYKDNFNNLTINFRVINKIIIKTIENILVVCANLKMVH</sequence>
<organism evidence="2 3">
    <name type="scientific">Aminicella lysinilytica</name>
    <dbReference type="NCBI Taxonomy" id="433323"/>
    <lineage>
        <taxon>Bacteria</taxon>
        <taxon>Bacillati</taxon>
        <taxon>Bacillota</taxon>
        <taxon>Clostridia</taxon>
        <taxon>Peptostreptococcales</taxon>
        <taxon>Anaerovoracaceae</taxon>
        <taxon>Aminicella</taxon>
    </lineage>
</organism>
<dbReference type="InterPro" id="IPR028259">
    <property type="entry name" value="AP2-like_int_N"/>
</dbReference>
<evidence type="ECO:0000259" key="1">
    <source>
        <dbReference type="Pfam" id="PF14657"/>
    </source>
</evidence>
<keyword evidence="3" id="KW-1185">Reference proteome</keyword>
<name>A0A4R6PZN4_9FIRM</name>
<dbReference type="Pfam" id="PF14657">
    <property type="entry name" value="Arm-DNA-bind_4"/>
    <property type="match status" value="1"/>
</dbReference>
<proteinExistence type="predicted"/>
<gene>
    <name evidence="2" type="ORF">EV211_1245</name>
</gene>
<evidence type="ECO:0000313" key="2">
    <source>
        <dbReference type="EMBL" id="TDP52987.1"/>
    </source>
</evidence>
<dbReference type="Proteomes" id="UP000295500">
    <property type="component" value="Unassembled WGS sequence"/>
</dbReference>
<comment type="caution">
    <text evidence="2">The sequence shown here is derived from an EMBL/GenBank/DDBJ whole genome shotgun (WGS) entry which is preliminary data.</text>
</comment>